<evidence type="ECO:0000313" key="2">
    <source>
        <dbReference type="Proteomes" id="UP000716291"/>
    </source>
</evidence>
<dbReference type="PANTHER" id="PTHR40129">
    <property type="entry name" value="KETOPANTOATE REDUCTASE N-TERMINAL DOMAIN-CONTAINING PROTEIN"/>
    <property type="match status" value="1"/>
</dbReference>
<dbReference type="Gene3D" id="3.40.50.720">
    <property type="entry name" value="NAD(P)-binding Rossmann-like Domain"/>
    <property type="match status" value="1"/>
</dbReference>
<dbReference type="EMBL" id="JAANQT010001577">
    <property type="protein sequence ID" value="KAG1304641.1"/>
    <property type="molecule type" value="Genomic_DNA"/>
</dbReference>
<protein>
    <submittedName>
        <fullName evidence="1">Uncharacterized protein</fullName>
    </submittedName>
</protein>
<gene>
    <name evidence="1" type="ORF">G6F64_009033</name>
</gene>
<keyword evidence="2" id="KW-1185">Reference proteome</keyword>
<dbReference type="AlphaFoldDB" id="A0A9P6X3S9"/>
<comment type="caution">
    <text evidence="1">The sequence shown here is derived from an EMBL/GenBank/DDBJ whole genome shotgun (WGS) entry which is preliminary data.</text>
</comment>
<reference evidence="1" key="1">
    <citation type="journal article" date="2020" name="Microb. Genom.">
        <title>Genetic diversity of clinical and environmental Mucorales isolates obtained from an investigation of mucormycosis cases among solid organ transplant recipients.</title>
        <authorList>
            <person name="Nguyen M.H."/>
            <person name="Kaul D."/>
            <person name="Muto C."/>
            <person name="Cheng S.J."/>
            <person name="Richter R.A."/>
            <person name="Bruno V.M."/>
            <person name="Liu G."/>
            <person name="Beyhan S."/>
            <person name="Sundermann A.J."/>
            <person name="Mounaud S."/>
            <person name="Pasculle A.W."/>
            <person name="Nierman W.C."/>
            <person name="Driscoll E."/>
            <person name="Cumbie R."/>
            <person name="Clancy C.J."/>
            <person name="Dupont C.L."/>
        </authorList>
    </citation>
    <scope>NUCLEOTIDE SEQUENCE</scope>
    <source>
        <strain evidence="1">GL11</strain>
    </source>
</reference>
<organism evidence="1 2">
    <name type="scientific">Rhizopus oryzae</name>
    <name type="common">Mucormycosis agent</name>
    <name type="synonym">Rhizopus arrhizus var. delemar</name>
    <dbReference type="NCBI Taxonomy" id="64495"/>
    <lineage>
        <taxon>Eukaryota</taxon>
        <taxon>Fungi</taxon>
        <taxon>Fungi incertae sedis</taxon>
        <taxon>Mucoromycota</taxon>
        <taxon>Mucoromycotina</taxon>
        <taxon>Mucoromycetes</taxon>
        <taxon>Mucorales</taxon>
        <taxon>Mucorineae</taxon>
        <taxon>Rhizopodaceae</taxon>
        <taxon>Rhizopus</taxon>
    </lineage>
</organism>
<proteinExistence type="predicted"/>
<sequence>MEQTVISTALPILILGLGWTGQFLTELLVSIQLNYAATTRDGRNGTIQWTLPSDNCAQLNVTSLPYADTVLVTFPVMQPECMTHLIDAYQQKHGQPSNWILLSSTRPYVDNPANRHTPLDRSKDTGRMGAEDIIIQRGGSVLHLAGLWGNQRQPRNWVPRFPSTEAIRNKLLNRPLHLIHGKDVARAILAVRQNFQPGERWLVTDKTCYDWIQLFLTWGSQEQVEIARRLAIEDETCRQTLGKGSLEEIVARKSVQPRLDSTEFWDTFHLEPTEFLSIDL</sequence>
<dbReference type="Proteomes" id="UP000716291">
    <property type="component" value="Unassembled WGS sequence"/>
</dbReference>
<name>A0A9P6X3S9_RHIOR</name>
<dbReference type="InterPro" id="IPR036291">
    <property type="entry name" value="NAD(P)-bd_dom_sf"/>
</dbReference>
<dbReference type="SUPFAM" id="SSF51735">
    <property type="entry name" value="NAD(P)-binding Rossmann-fold domains"/>
    <property type="match status" value="1"/>
</dbReference>
<accession>A0A9P6X3S9</accession>
<evidence type="ECO:0000313" key="1">
    <source>
        <dbReference type="EMBL" id="KAG1304641.1"/>
    </source>
</evidence>
<dbReference type="OrthoDB" id="674948at2759"/>
<dbReference type="PANTHER" id="PTHR40129:SF2">
    <property type="entry name" value="KETOPANTOATE REDUCTASE N-TERMINAL DOMAIN-CONTAINING PROTEIN"/>
    <property type="match status" value="1"/>
</dbReference>